<evidence type="ECO:0000256" key="8">
    <source>
        <dbReference type="PROSITE-ProRule" id="PRU00433"/>
    </source>
</evidence>
<keyword evidence="13" id="KW-1185">Reference proteome</keyword>
<keyword evidence="7 8" id="KW-0408">Iron</keyword>
<evidence type="ECO:0000256" key="10">
    <source>
        <dbReference type="SAM" id="SignalP"/>
    </source>
</evidence>
<dbReference type="Gene3D" id="2.140.10.10">
    <property type="entry name" value="Quinoprotein alcohol dehydrogenase-like superfamily"/>
    <property type="match status" value="2"/>
</dbReference>
<dbReference type="PANTHER" id="PTHR32303:SF4">
    <property type="entry name" value="QUINOPROTEIN GLUCOSE DEHYDROGENASE"/>
    <property type="match status" value="1"/>
</dbReference>
<dbReference type="SMART" id="SM00564">
    <property type="entry name" value="PQQ"/>
    <property type="match status" value="5"/>
</dbReference>
<gene>
    <name evidence="12" type="ORF">GCM10011487_60750</name>
</gene>
<dbReference type="GO" id="GO:0020037">
    <property type="term" value="F:heme binding"/>
    <property type="evidence" value="ECO:0007669"/>
    <property type="project" value="InterPro"/>
</dbReference>
<dbReference type="AlphaFoldDB" id="A0A829YL94"/>
<protein>
    <recommendedName>
        <fullName evidence="11">Cytochrome c domain-containing protein</fullName>
    </recommendedName>
</protein>
<feature type="chain" id="PRO_5032671181" description="Cytochrome c domain-containing protein" evidence="10">
    <location>
        <begin position="23"/>
        <end position="743"/>
    </location>
</feature>
<feature type="region of interest" description="Disordered" evidence="9">
    <location>
        <begin position="369"/>
        <end position="392"/>
    </location>
</feature>
<name>A0A829YL94_9GAMM</name>
<dbReference type="InterPro" id="IPR009056">
    <property type="entry name" value="Cyt_c-like_dom"/>
</dbReference>
<comment type="caution">
    <text evidence="12">The sequence shown here is derived from an EMBL/GenBank/DDBJ whole genome shotgun (WGS) entry which is preliminary data.</text>
</comment>
<evidence type="ECO:0000256" key="9">
    <source>
        <dbReference type="SAM" id="MobiDB-lite"/>
    </source>
</evidence>
<keyword evidence="3 8" id="KW-0349">Heme</keyword>
<evidence type="ECO:0000256" key="1">
    <source>
        <dbReference type="ARBA" id="ARBA00001931"/>
    </source>
</evidence>
<dbReference type="InterPro" id="IPR002372">
    <property type="entry name" value="PQQ_rpt_dom"/>
</dbReference>
<dbReference type="Pfam" id="PF13442">
    <property type="entry name" value="Cytochrome_CBB3"/>
    <property type="match status" value="1"/>
</dbReference>
<accession>A0A829YL94</accession>
<dbReference type="GO" id="GO:0009055">
    <property type="term" value="F:electron transfer activity"/>
    <property type="evidence" value="ECO:0007669"/>
    <property type="project" value="InterPro"/>
</dbReference>
<evidence type="ECO:0000256" key="5">
    <source>
        <dbReference type="ARBA" id="ARBA00022729"/>
    </source>
</evidence>
<dbReference type="Proteomes" id="UP000445000">
    <property type="component" value="Unassembled WGS sequence"/>
</dbReference>
<evidence type="ECO:0000256" key="4">
    <source>
        <dbReference type="ARBA" id="ARBA00022723"/>
    </source>
</evidence>
<feature type="signal peptide" evidence="10">
    <location>
        <begin position="1"/>
        <end position="22"/>
    </location>
</feature>
<evidence type="ECO:0000256" key="6">
    <source>
        <dbReference type="ARBA" id="ARBA00023002"/>
    </source>
</evidence>
<dbReference type="InterPro" id="IPR011047">
    <property type="entry name" value="Quinoprotein_ADH-like_sf"/>
</dbReference>
<comment type="similarity">
    <text evidence="2">Belongs to the bacterial PQQ dehydrogenase family.</text>
</comment>
<comment type="cofactor">
    <cofactor evidence="1">
        <name>pyrroloquinoline quinone</name>
        <dbReference type="ChEBI" id="CHEBI:58442"/>
    </cofactor>
</comment>
<sequence length="743" mass="80642">MKRFVTAKLALALLGVAHVAMAQQGTSNGEWPHYAGDAGSTRYAPLSQIDRSNVKDLQIAWRWRSLPIGKSADTNLKATPLMVDGVLYTSTGLHQAAAIDPETGETLWVFTPEPKEIQGRGGVPASGRGLAYWTDGKNKRLFHNTLDGRLISIDARTGKVDPKFGVNGTVLLKEQLTDRPVPMVGSSSPAIVVGDVVVVQVVSEVTAVNKEAVPGHIRGYDVRTGKRLWIFHTIPQEDEFGVETWENGSWKYSGNTGVWTTMSADPELGYVYLPVETPSHDFYGGHRLGDNLFAESLVCLDARTGKRVWHFQIVHHGVWDYDPPAAPILGDITVDGRRIKSVTLVTKQAMSFVFDRVTGKPVWPIEERSVPQSDVPGERLSPTQPFPTKPAPYERLGYHEDDLIDFTPQLRSEALAIASKYVRGPMYTPTSRVIEGGTQGTWVSPGYGGGSNWNGAAFDPERGMMYVPTKNSPMIAALTPADRKLTNFDYVRATTATVQGPRGLPVVRPPWSKVTATDMNTGEHRWSRAIGPAPEHVRNHPDLQGLGLDFSSMGQTSIRPSPLVTKSLLFLGESGSLSGDPGGRMFRAYDKTTGSVVAEIELPSKSTSAPMTYMHKGRQYIVIAVSTRQHPAELVALALPGGRKPQGQSDPIPTIAGASRPVMNSAEVARGRALFAQHCAACHGVKGEGVNDGAPSLLGQNELEKVLYKVRMGGVQMPPMQTLLNDKQIQDISAFVVAGLPAR</sequence>
<reference evidence="13" key="1">
    <citation type="submission" date="2020-01" db="EMBL/GenBank/DDBJ databases">
        <title>'Steroidobacter agaridevorans' sp. nov., agar-degrading bacteria isolated from rhizosphere soils.</title>
        <authorList>
            <person name="Ikenaga M."/>
            <person name="Kataoka M."/>
            <person name="Murouchi A."/>
            <person name="Katsuragi S."/>
            <person name="Sakai M."/>
        </authorList>
    </citation>
    <scope>NUCLEOTIDE SEQUENCE [LARGE SCALE GENOMIC DNA]</scope>
    <source>
        <strain evidence="13">YU21-B</strain>
    </source>
</reference>
<keyword evidence="5 10" id="KW-0732">Signal</keyword>
<evidence type="ECO:0000313" key="12">
    <source>
        <dbReference type="EMBL" id="GFE84075.1"/>
    </source>
</evidence>
<organism evidence="12 13">
    <name type="scientific">Steroidobacter agaridevorans</name>
    <dbReference type="NCBI Taxonomy" id="2695856"/>
    <lineage>
        <taxon>Bacteria</taxon>
        <taxon>Pseudomonadati</taxon>
        <taxon>Pseudomonadota</taxon>
        <taxon>Gammaproteobacteria</taxon>
        <taxon>Steroidobacterales</taxon>
        <taxon>Steroidobacteraceae</taxon>
        <taxon>Steroidobacter</taxon>
    </lineage>
</organism>
<dbReference type="SUPFAM" id="SSF46626">
    <property type="entry name" value="Cytochrome c"/>
    <property type="match status" value="1"/>
</dbReference>
<dbReference type="Pfam" id="PF01011">
    <property type="entry name" value="PQQ"/>
    <property type="match status" value="1"/>
</dbReference>
<evidence type="ECO:0000259" key="11">
    <source>
        <dbReference type="PROSITE" id="PS51007"/>
    </source>
</evidence>
<dbReference type="EMBL" id="BLJN01000007">
    <property type="protein sequence ID" value="GFE84075.1"/>
    <property type="molecule type" value="Genomic_DNA"/>
</dbReference>
<evidence type="ECO:0000256" key="3">
    <source>
        <dbReference type="ARBA" id="ARBA00022617"/>
    </source>
</evidence>
<evidence type="ECO:0000313" key="13">
    <source>
        <dbReference type="Proteomes" id="UP000445000"/>
    </source>
</evidence>
<keyword evidence="6" id="KW-0560">Oxidoreductase</keyword>
<evidence type="ECO:0000256" key="7">
    <source>
        <dbReference type="ARBA" id="ARBA00023004"/>
    </source>
</evidence>
<proteinExistence type="inferred from homology"/>
<dbReference type="GO" id="GO:0016491">
    <property type="term" value="F:oxidoreductase activity"/>
    <property type="evidence" value="ECO:0007669"/>
    <property type="project" value="UniProtKB-KW"/>
</dbReference>
<dbReference type="PANTHER" id="PTHR32303">
    <property type="entry name" value="QUINOPROTEIN ALCOHOL DEHYDROGENASE (CYTOCHROME C)"/>
    <property type="match status" value="1"/>
</dbReference>
<keyword evidence="4 8" id="KW-0479">Metal-binding</keyword>
<dbReference type="InterPro" id="IPR018391">
    <property type="entry name" value="PQQ_b-propeller_rpt"/>
</dbReference>
<dbReference type="GO" id="GO:0046872">
    <property type="term" value="F:metal ion binding"/>
    <property type="evidence" value="ECO:0007669"/>
    <property type="project" value="UniProtKB-KW"/>
</dbReference>
<dbReference type="Gene3D" id="1.10.760.10">
    <property type="entry name" value="Cytochrome c-like domain"/>
    <property type="match status" value="1"/>
</dbReference>
<dbReference type="PROSITE" id="PS51007">
    <property type="entry name" value="CYTC"/>
    <property type="match status" value="1"/>
</dbReference>
<feature type="domain" description="Cytochrome c" evidence="11">
    <location>
        <begin position="666"/>
        <end position="740"/>
    </location>
</feature>
<dbReference type="SUPFAM" id="SSF50998">
    <property type="entry name" value="Quinoprotein alcohol dehydrogenase-like"/>
    <property type="match status" value="1"/>
</dbReference>
<evidence type="ECO:0000256" key="2">
    <source>
        <dbReference type="ARBA" id="ARBA00008156"/>
    </source>
</evidence>
<dbReference type="RefSeq" id="WP_161815668.1">
    <property type="nucleotide sequence ID" value="NZ_BLJN01000007.1"/>
</dbReference>
<dbReference type="InterPro" id="IPR036909">
    <property type="entry name" value="Cyt_c-like_dom_sf"/>
</dbReference>